<protein>
    <submittedName>
        <fullName evidence="7">N utilization substance protein B</fullName>
    </submittedName>
</protein>
<dbReference type="GO" id="GO:0003723">
    <property type="term" value="F:RNA binding"/>
    <property type="evidence" value="ECO:0007669"/>
    <property type="project" value="UniProtKB-KW"/>
</dbReference>
<sequence length="166" mass="19043">MTQEKAHRKSRSGRHLARVFALLGLYQWLSDQELRFATIEANLEGLMHDEGEQLEACDIRPSDFAHCDRDLFRELLSGVIANAQSVQEEFAKFVDRDMKRVSMVEHAILYVGTYELMHCPQTPWRVVLNESIELAKEFGSGYRFTNAVLEHVARDVRAEECAEAAK</sequence>
<organism evidence="7 8">
    <name type="scientific">Sutterella megalosphaeroides</name>
    <dbReference type="NCBI Taxonomy" id="2494234"/>
    <lineage>
        <taxon>Bacteria</taxon>
        <taxon>Pseudomonadati</taxon>
        <taxon>Pseudomonadota</taxon>
        <taxon>Betaproteobacteria</taxon>
        <taxon>Burkholderiales</taxon>
        <taxon>Sutterellaceae</taxon>
        <taxon>Sutterella</taxon>
    </lineage>
</organism>
<dbReference type="OrthoDB" id="9789556at2"/>
<evidence type="ECO:0000313" key="7">
    <source>
        <dbReference type="EMBL" id="BBF22482.1"/>
    </source>
</evidence>
<dbReference type="InterPro" id="IPR006027">
    <property type="entry name" value="NusB_RsmB_TIM44"/>
</dbReference>
<dbReference type="Pfam" id="PF01029">
    <property type="entry name" value="NusB"/>
    <property type="match status" value="1"/>
</dbReference>
<evidence type="ECO:0000259" key="6">
    <source>
        <dbReference type="Pfam" id="PF01029"/>
    </source>
</evidence>
<comment type="similarity">
    <text evidence="1">Belongs to the NusB family.</text>
</comment>
<keyword evidence="4" id="KW-0805">Transcription regulation</keyword>
<evidence type="ECO:0000256" key="2">
    <source>
        <dbReference type="ARBA" id="ARBA00022814"/>
    </source>
</evidence>
<dbReference type="PANTHER" id="PTHR11078:SF3">
    <property type="entry name" value="ANTITERMINATION NUSB DOMAIN-CONTAINING PROTEIN"/>
    <property type="match status" value="1"/>
</dbReference>
<evidence type="ECO:0000313" key="8">
    <source>
        <dbReference type="Proteomes" id="UP000271003"/>
    </source>
</evidence>
<keyword evidence="3" id="KW-0694">RNA-binding</keyword>
<dbReference type="InterPro" id="IPR035926">
    <property type="entry name" value="NusB-like_sf"/>
</dbReference>
<evidence type="ECO:0000256" key="3">
    <source>
        <dbReference type="ARBA" id="ARBA00022884"/>
    </source>
</evidence>
<dbReference type="SUPFAM" id="SSF48013">
    <property type="entry name" value="NusB-like"/>
    <property type="match status" value="1"/>
</dbReference>
<dbReference type="GO" id="GO:0005829">
    <property type="term" value="C:cytosol"/>
    <property type="evidence" value="ECO:0007669"/>
    <property type="project" value="TreeGrafter"/>
</dbReference>
<name>A0A2Z6I840_9BURK</name>
<accession>A0A2Z6I840</accession>
<dbReference type="AlphaFoldDB" id="A0A2Z6I840"/>
<evidence type="ECO:0000256" key="4">
    <source>
        <dbReference type="ARBA" id="ARBA00023015"/>
    </source>
</evidence>
<dbReference type="PANTHER" id="PTHR11078">
    <property type="entry name" value="N UTILIZATION SUBSTANCE PROTEIN B-RELATED"/>
    <property type="match status" value="1"/>
</dbReference>
<dbReference type="Gene3D" id="1.10.940.10">
    <property type="entry name" value="NusB-like"/>
    <property type="match status" value="1"/>
</dbReference>
<keyword evidence="5" id="KW-0804">Transcription</keyword>
<evidence type="ECO:0000256" key="5">
    <source>
        <dbReference type="ARBA" id="ARBA00023163"/>
    </source>
</evidence>
<dbReference type="InterPro" id="IPR011605">
    <property type="entry name" value="NusB_fam"/>
</dbReference>
<reference evidence="7 8" key="1">
    <citation type="journal article" date="2018" name="Int. J. Syst. Evol. Microbiol.">
        <title>Mesosutterella multiformis gen. nov., sp. nov., a member of the family Sutterellaceae and Sutterella megalosphaeroides sp. nov., isolated from human faeces.</title>
        <authorList>
            <person name="Sakamoto M."/>
            <person name="Ikeyama N."/>
            <person name="Kunihiro T."/>
            <person name="Iino T."/>
            <person name="Yuki M."/>
            <person name="Ohkuma M."/>
        </authorList>
    </citation>
    <scope>NUCLEOTIDE SEQUENCE [LARGE SCALE GENOMIC DNA]</scope>
    <source>
        <strain evidence="7 8">6FBBBH3</strain>
    </source>
</reference>
<keyword evidence="2" id="KW-0889">Transcription antitermination</keyword>
<dbReference type="RefSeq" id="WP_120176186.1">
    <property type="nucleotide sequence ID" value="NZ_AP018786.1"/>
</dbReference>
<dbReference type="Proteomes" id="UP000271003">
    <property type="component" value="Chromosome"/>
</dbReference>
<feature type="domain" description="NusB/RsmB/TIM44" evidence="6">
    <location>
        <begin position="17"/>
        <end position="154"/>
    </location>
</feature>
<evidence type="ECO:0000256" key="1">
    <source>
        <dbReference type="ARBA" id="ARBA00005952"/>
    </source>
</evidence>
<dbReference type="KEGG" id="sutt:SUTMEG_03730"/>
<dbReference type="GO" id="GO:0006353">
    <property type="term" value="P:DNA-templated transcription termination"/>
    <property type="evidence" value="ECO:0007669"/>
    <property type="project" value="InterPro"/>
</dbReference>
<dbReference type="EMBL" id="AP018786">
    <property type="protein sequence ID" value="BBF22482.1"/>
    <property type="molecule type" value="Genomic_DNA"/>
</dbReference>
<proteinExistence type="inferred from homology"/>
<dbReference type="GO" id="GO:0031564">
    <property type="term" value="P:transcription antitermination"/>
    <property type="evidence" value="ECO:0007669"/>
    <property type="project" value="UniProtKB-KW"/>
</dbReference>
<dbReference type="NCBIfam" id="TIGR01951">
    <property type="entry name" value="nusB"/>
    <property type="match status" value="1"/>
</dbReference>
<gene>
    <name evidence="7" type="primary">nusB</name>
    <name evidence="7" type="ORF">SUTMEG_03730</name>
</gene>
<keyword evidence="8" id="KW-1185">Reference proteome</keyword>